<evidence type="ECO:0000313" key="2">
    <source>
        <dbReference type="EMBL" id="KAF2006310.1"/>
    </source>
</evidence>
<dbReference type="InterPro" id="IPR000387">
    <property type="entry name" value="Tyr_Pase_dom"/>
</dbReference>
<dbReference type="SUPFAM" id="SSF52799">
    <property type="entry name" value="(Phosphotyrosine protein) phosphatases II"/>
    <property type="match status" value="1"/>
</dbReference>
<dbReference type="PROSITE" id="PS50056">
    <property type="entry name" value="TYR_PHOSPHATASE_2"/>
    <property type="match status" value="1"/>
</dbReference>
<dbReference type="PANTHER" id="PTHR10367:SF25">
    <property type="entry name" value="DUAL SPECIFICITY PHOSPHATASE CATALYTIC DOMAIN PROTEIN (AFU_ORTHOLOGUE AFUA_1G03540)"/>
    <property type="match status" value="1"/>
</dbReference>
<reference evidence="2" key="1">
    <citation type="journal article" date="2020" name="Stud. Mycol.">
        <title>101 Dothideomycetes genomes: a test case for predicting lifestyles and emergence of pathogens.</title>
        <authorList>
            <person name="Haridas S."/>
            <person name="Albert R."/>
            <person name="Binder M."/>
            <person name="Bloem J."/>
            <person name="Labutti K."/>
            <person name="Salamov A."/>
            <person name="Andreopoulos B."/>
            <person name="Baker S."/>
            <person name="Barry K."/>
            <person name="Bills G."/>
            <person name="Bluhm B."/>
            <person name="Cannon C."/>
            <person name="Castanera R."/>
            <person name="Culley D."/>
            <person name="Daum C."/>
            <person name="Ezra D."/>
            <person name="Gonzalez J."/>
            <person name="Henrissat B."/>
            <person name="Kuo A."/>
            <person name="Liang C."/>
            <person name="Lipzen A."/>
            <person name="Lutzoni F."/>
            <person name="Magnuson J."/>
            <person name="Mondo S."/>
            <person name="Nolan M."/>
            <person name="Ohm R."/>
            <person name="Pangilinan J."/>
            <person name="Park H.-J."/>
            <person name="Ramirez L."/>
            <person name="Alfaro M."/>
            <person name="Sun H."/>
            <person name="Tritt A."/>
            <person name="Yoshinaga Y."/>
            <person name="Zwiers L.-H."/>
            <person name="Turgeon B."/>
            <person name="Goodwin S."/>
            <person name="Spatafora J."/>
            <person name="Crous P."/>
            <person name="Grigoriev I."/>
        </authorList>
    </citation>
    <scope>NUCLEOTIDE SEQUENCE</scope>
    <source>
        <strain evidence="2">CBS 123094</strain>
    </source>
</reference>
<keyword evidence="3" id="KW-1185">Reference proteome</keyword>
<dbReference type="InterPro" id="IPR016130">
    <property type="entry name" value="Tyr_Pase_AS"/>
</dbReference>
<dbReference type="InterPro" id="IPR000340">
    <property type="entry name" value="Dual-sp_phosphatase_cat-dom"/>
</dbReference>
<dbReference type="SUPFAM" id="SSF53474">
    <property type="entry name" value="alpha/beta-Hydrolases"/>
    <property type="match status" value="1"/>
</dbReference>
<dbReference type="GO" id="GO:0006370">
    <property type="term" value="P:7-methylguanosine mRNA capping"/>
    <property type="evidence" value="ECO:0007669"/>
    <property type="project" value="TreeGrafter"/>
</dbReference>
<feature type="domain" description="Tyrosine specific protein phosphatases" evidence="1">
    <location>
        <begin position="587"/>
        <end position="647"/>
    </location>
</feature>
<dbReference type="Pfam" id="PF00561">
    <property type="entry name" value="Abhydrolase_1"/>
    <property type="match status" value="1"/>
</dbReference>
<evidence type="ECO:0000259" key="1">
    <source>
        <dbReference type="PROSITE" id="PS50056"/>
    </source>
</evidence>
<dbReference type="EMBL" id="ML977560">
    <property type="protein sequence ID" value="KAF2006310.1"/>
    <property type="molecule type" value="Genomic_DNA"/>
</dbReference>
<evidence type="ECO:0000313" key="3">
    <source>
        <dbReference type="Proteomes" id="UP000799779"/>
    </source>
</evidence>
<dbReference type="InterPro" id="IPR051029">
    <property type="entry name" value="mRNA_Capping_Enz/RNA_Phosphat"/>
</dbReference>
<dbReference type="OrthoDB" id="428974at2759"/>
<dbReference type="InterPro" id="IPR029058">
    <property type="entry name" value="AB_hydrolase_fold"/>
</dbReference>
<dbReference type="InterPro" id="IPR029021">
    <property type="entry name" value="Prot-tyrosine_phosphatase-like"/>
</dbReference>
<dbReference type="PROSITE" id="PS00383">
    <property type="entry name" value="TYR_PHOSPHATASE_1"/>
    <property type="match status" value="1"/>
</dbReference>
<dbReference type="CDD" id="cd14502">
    <property type="entry name" value="RNA_5'-triphosphatase"/>
    <property type="match status" value="1"/>
</dbReference>
<gene>
    <name evidence="2" type="ORF">P154DRAFT_256732</name>
</gene>
<proteinExistence type="predicted"/>
<dbReference type="Proteomes" id="UP000799779">
    <property type="component" value="Unassembled WGS sequence"/>
</dbReference>
<dbReference type="InterPro" id="IPR000073">
    <property type="entry name" value="AB_hydrolase_1"/>
</dbReference>
<protein>
    <recommendedName>
        <fullName evidence="1">Tyrosine specific protein phosphatases domain-containing protein</fullName>
    </recommendedName>
</protein>
<dbReference type="GO" id="GO:0004484">
    <property type="term" value="F:mRNA guanylyltransferase activity"/>
    <property type="evidence" value="ECO:0007669"/>
    <property type="project" value="TreeGrafter"/>
</dbReference>
<sequence length="673" mass="73749">MHQLLPLWVRNPAPCPAARSIHVMRCIGHPKLGMHDRSAHLRYVDSTDPGLLKKHSTFESYSVPITGFTYPSIRTFFRPHPQQSKLPNEPHPIPLLVFIHGLGGSVAQFNPILISLVNLAPSLAIDLPGCGRSTFHPKDWKAYTTDALVQLLAVAIEAHRDRDANQKVILVAHSMGCSLAALLASSTSPHAALISEHIVGLVAICPQAEPPSEKQRKALIRATSIPSVMFDLIRKWDRRGGVDSRSVTRMVGPDAEEKTKKLQLRFNEQSQTNVWRRMARGMIPDYSGGIPAGGLPGKDVWSGLRLPVFLAAGEADHLTPPDNAKLIAHFLGRDIAAMDPPSDKASLPMAAAPIDPGSLDPALAERPHHDSGIDANDLPRIKEETTVPSTLLFSPSAESLVNDDNISTAGESATIGDDVSITNAPASISTSNVPLPHPRHLVVKTVIFPKPASHSLLFAPSTSRSLSGLVGDFFADHIDPRLSLGWQLQYLTTEGKWDVKNLKKWSSTEPVSLPLADTFRAMKTLREVDEQHSPKIFVKDWAGKIRVVVDISHGSPVYDPKGLEAGGIKYYKFPCVSKMPPQTEEVKAFIELIDTIRADKSEDETGLIGVHCHYGFNRTGFFLVCYLVERLKYRVEEAIDAFATARPIGIKHAHFIDALHVRYAVGLRKAPTL</sequence>
<organism evidence="2 3">
    <name type="scientific">Amniculicola lignicola CBS 123094</name>
    <dbReference type="NCBI Taxonomy" id="1392246"/>
    <lineage>
        <taxon>Eukaryota</taxon>
        <taxon>Fungi</taxon>
        <taxon>Dikarya</taxon>
        <taxon>Ascomycota</taxon>
        <taxon>Pezizomycotina</taxon>
        <taxon>Dothideomycetes</taxon>
        <taxon>Pleosporomycetidae</taxon>
        <taxon>Pleosporales</taxon>
        <taxon>Amniculicolaceae</taxon>
        <taxon>Amniculicola</taxon>
    </lineage>
</organism>
<dbReference type="PANTHER" id="PTHR10367">
    <property type="entry name" value="MRNA-CAPPING ENZYME"/>
    <property type="match status" value="1"/>
</dbReference>
<dbReference type="AlphaFoldDB" id="A0A6A5WX45"/>
<name>A0A6A5WX45_9PLEO</name>
<dbReference type="Gene3D" id="3.90.190.10">
    <property type="entry name" value="Protein tyrosine phosphatase superfamily"/>
    <property type="match status" value="1"/>
</dbReference>
<dbReference type="Pfam" id="PF00782">
    <property type="entry name" value="DSPc"/>
    <property type="match status" value="1"/>
</dbReference>
<dbReference type="FunFam" id="3.90.190.10:FF:000090">
    <property type="entry name" value="Dual specificity phosphatase catalytic domain protein"/>
    <property type="match status" value="1"/>
</dbReference>
<dbReference type="Gene3D" id="3.40.50.1820">
    <property type="entry name" value="alpha/beta hydrolase"/>
    <property type="match status" value="1"/>
</dbReference>
<accession>A0A6A5WX45</accession>